<protein>
    <submittedName>
        <fullName evidence="2">Uncharacterized protein</fullName>
    </submittedName>
</protein>
<keyword evidence="1" id="KW-0472">Membrane</keyword>
<evidence type="ECO:0000256" key="1">
    <source>
        <dbReference type="SAM" id="Phobius"/>
    </source>
</evidence>
<dbReference type="RefSeq" id="WP_118582328.1">
    <property type="nucleotide sequence ID" value="NZ_CABJFX010000021.1"/>
</dbReference>
<gene>
    <name evidence="2" type="ORF">DW914_11855</name>
</gene>
<evidence type="ECO:0000313" key="2">
    <source>
        <dbReference type="EMBL" id="RHA87227.1"/>
    </source>
</evidence>
<keyword evidence="1" id="KW-1133">Transmembrane helix</keyword>
<dbReference type="AlphaFoldDB" id="A0A413TQA8"/>
<name>A0A413TQA8_9FIRM</name>
<reference evidence="2 3" key="1">
    <citation type="submission" date="2018-08" db="EMBL/GenBank/DDBJ databases">
        <title>A genome reference for cultivated species of the human gut microbiota.</title>
        <authorList>
            <person name="Zou Y."/>
            <person name="Xue W."/>
            <person name="Luo G."/>
        </authorList>
    </citation>
    <scope>NUCLEOTIDE SEQUENCE [LARGE SCALE GENOMIC DNA]</scope>
    <source>
        <strain evidence="2 3">AM42-1AC</strain>
    </source>
</reference>
<keyword evidence="1" id="KW-0812">Transmembrane</keyword>
<sequence length="111" mass="12767">MMENRNRKGILIIVSVVIVLLLIIISGGYLFLHNKSYKNQAIECGDAIYLNEIKYSPVASSDLKEYTISNVLICKTDTGMKLYKINEYPDYEYIAGYHAWDGEIYKKDETD</sequence>
<evidence type="ECO:0000313" key="3">
    <source>
        <dbReference type="Proteomes" id="UP000283492"/>
    </source>
</evidence>
<dbReference type="EMBL" id="QSFX01000021">
    <property type="protein sequence ID" value="RHA87227.1"/>
    <property type="molecule type" value="Genomic_DNA"/>
</dbReference>
<dbReference type="Proteomes" id="UP000283492">
    <property type="component" value="Unassembled WGS sequence"/>
</dbReference>
<proteinExistence type="predicted"/>
<feature type="transmembrane region" description="Helical" evidence="1">
    <location>
        <begin position="9"/>
        <end position="32"/>
    </location>
</feature>
<organism evidence="2 3">
    <name type="scientific">Roseburia inulinivorans</name>
    <dbReference type="NCBI Taxonomy" id="360807"/>
    <lineage>
        <taxon>Bacteria</taxon>
        <taxon>Bacillati</taxon>
        <taxon>Bacillota</taxon>
        <taxon>Clostridia</taxon>
        <taxon>Lachnospirales</taxon>
        <taxon>Lachnospiraceae</taxon>
        <taxon>Roseburia</taxon>
    </lineage>
</organism>
<accession>A0A413TQA8</accession>
<comment type="caution">
    <text evidence="2">The sequence shown here is derived from an EMBL/GenBank/DDBJ whole genome shotgun (WGS) entry which is preliminary data.</text>
</comment>